<evidence type="ECO:0000313" key="1">
    <source>
        <dbReference type="EMBL" id="EGD24829.1"/>
    </source>
</evidence>
<dbReference type="AlphaFoldDB" id="E9SZ72"/>
<dbReference type="EMBL" id="ADNW02000007">
    <property type="protein sequence ID" value="EGD24829.1"/>
    <property type="molecule type" value="Genomic_DNA"/>
</dbReference>
<accession>E9SZ72</accession>
<dbReference type="HOGENOM" id="CLU_2603690_0_0_11"/>
<evidence type="ECO:0000313" key="2">
    <source>
        <dbReference type="Proteomes" id="UP000004245"/>
    </source>
</evidence>
<comment type="caution">
    <text evidence="1">The sequence shown here is derived from an EMBL/GenBank/DDBJ whole genome shotgun (WGS) entry which is preliminary data.</text>
</comment>
<proteinExistence type="predicted"/>
<keyword evidence="2" id="KW-1185">Reference proteome</keyword>
<sequence>MSPGWTADARDSGCEAVLSRELAAARVGWRLALVGDEVTVLQAQAFAVEAGALAHVQAEGSLHTLRAHEGTLQLSGGGQ</sequence>
<organism evidence="1 2">
    <name type="scientific">Prescottella equi ATCC 33707</name>
    <dbReference type="NCBI Taxonomy" id="525370"/>
    <lineage>
        <taxon>Bacteria</taxon>
        <taxon>Bacillati</taxon>
        <taxon>Actinomycetota</taxon>
        <taxon>Actinomycetes</taxon>
        <taxon>Mycobacteriales</taxon>
        <taxon>Nocardiaceae</taxon>
        <taxon>Prescottella</taxon>
    </lineage>
</organism>
<protein>
    <submittedName>
        <fullName evidence="1">Uncharacterized protein</fullName>
    </submittedName>
</protein>
<name>E9SZ72_RHOHA</name>
<reference evidence="1" key="1">
    <citation type="submission" date="2011-01" db="EMBL/GenBank/DDBJ databases">
        <authorList>
            <person name="Muzny D."/>
            <person name="Qin X."/>
            <person name="Buhay C."/>
            <person name="Dugan-Rocha S."/>
            <person name="Ding Y."/>
            <person name="Chen G."/>
            <person name="Hawes A."/>
            <person name="Holder M."/>
            <person name="Jhangiani S."/>
            <person name="Johnson A."/>
            <person name="Khan Z."/>
            <person name="Li Z."/>
            <person name="Liu W."/>
            <person name="Liu X."/>
            <person name="Perez L."/>
            <person name="Shen H."/>
            <person name="Wang Q."/>
            <person name="Watt J."/>
            <person name="Xi L."/>
            <person name="Xin Y."/>
            <person name="Zhou J."/>
            <person name="Deng J."/>
            <person name="Jiang H."/>
            <person name="Liu Y."/>
            <person name="Qu J."/>
            <person name="Song X.-Z."/>
            <person name="Zhang L."/>
            <person name="Villasana D."/>
            <person name="Johnson A."/>
            <person name="Liu J."/>
            <person name="Liyanage D."/>
            <person name="Lorensuhewa L."/>
            <person name="Robinson T."/>
            <person name="Song A."/>
            <person name="Song B.-B."/>
            <person name="Dinh H."/>
            <person name="Thornton R."/>
            <person name="Coyle M."/>
            <person name="Francisco L."/>
            <person name="Jackson L."/>
            <person name="Javaid M."/>
            <person name="Korchina V."/>
            <person name="Kovar C."/>
            <person name="Mata R."/>
            <person name="Mathew T."/>
            <person name="Ngo R."/>
            <person name="Nguyen L."/>
            <person name="Nguyen N."/>
            <person name="Okwuonu G."/>
            <person name="Ongeri F."/>
            <person name="Pham C."/>
            <person name="Simmons D."/>
            <person name="Wilczek-Boney K."/>
            <person name="Hale W."/>
            <person name="Jakkamsetti A."/>
            <person name="Pham P."/>
            <person name="Ruth R."/>
            <person name="San Lucas F."/>
            <person name="Warren J."/>
            <person name="Zhang J."/>
            <person name="Zhao Z."/>
            <person name="Zhou C."/>
            <person name="Zhu D."/>
            <person name="Lee S."/>
            <person name="Bess C."/>
            <person name="Blankenburg K."/>
            <person name="Forbes L."/>
            <person name="Fu Q."/>
            <person name="Gubbala S."/>
            <person name="Hirani K."/>
            <person name="Jayaseelan J.C."/>
            <person name="Lara F."/>
            <person name="Munidasa M."/>
            <person name="Palculict T."/>
            <person name="Patil S."/>
            <person name="Pu L.-L."/>
            <person name="Saada N."/>
            <person name="Tang L."/>
            <person name="Weissenberger G."/>
            <person name="Zhu Y."/>
            <person name="Hemphill L."/>
            <person name="Shang Y."/>
            <person name="Youmans B."/>
            <person name="Ayvaz T."/>
            <person name="Ross M."/>
            <person name="Santibanez J."/>
            <person name="Aqrawi P."/>
            <person name="Gross S."/>
            <person name="Joshi V."/>
            <person name="Fowler G."/>
            <person name="Nazareth L."/>
            <person name="Reid J."/>
            <person name="Worley K."/>
            <person name="Petrosino J."/>
            <person name="Highlander S."/>
            <person name="Gibbs R."/>
        </authorList>
    </citation>
    <scope>NUCLEOTIDE SEQUENCE [LARGE SCALE GENOMIC DNA]</scope>
    <source>
        <strain evidence="1">ATCC 33707</strain>
    </source>
</reference>
<gene>
    <name evidence="1" type="ORF">HMPREF0724_11364</name>
</gene>
<dbReference type="Proteomes" id="UP000004245">
    <property type="component" value="Unassembled WGS sequence"/>
</dbReference>